<evidence type="ECO:0000313" key="2">
    <source>
        <dbReference type="Proteomes" id="UP000478052"/>
    </source>
</evidence>
<protein>
    <submittedName>
        <fullName evidence="1">Uncharacterized protein</fullName>
    </submittedName>
</protein>
<keyword evidence="2" id="KW-1185">Reference proteome</keyword>
<accession>A0A6G0YG89</accession>
<dbReference type="Proteomes" id="UP000478052">
    <property type="component" value="Unassembled WGS sequence"/>
</dbReference>
<reference evidence="1 2" key="1">
    <citation type="submission" date="2019-08" db="EMBL/GenBank/DDBJ databases">
        <title>Whole genome of Aphis craccivora.</title>
        <authorList>
            <person name="Voronova N.V."/>
            <person name="Shulinski R.S."/>
            <person name="Bandarenka Y.V."/>
            <person name="Zhorov D.G."/>
            <person name="Warner D."/>
        </authorList>
    </citation>
    <scope>NUCLEOTIDE SEQUENCE [LARGE SCALE GENOMIC DNA]</scope>
    <source>
        <strain evidence="1">180601</strain>
        <tissue evidence="1">Whole Body</tissue>
    </source>
</reference>
<name>A0A6G0YG89_APHCR</name>
<dbReference type="EMBL" id="VUJU01004211">
    <property type="protein sequence ID" value="KAF0755193.1"/>
    <property type="molecule type" value="Genomic_DNA"/>
</dbReference>
<proteinExistence type="predicted"/>
<sequence length="60" mass="7332">MFQFRTLRVVSVSKMNLVGALGRSFFEFPNSFQKRWEKPKKNLYQCYLYTVKFSNNFDFF</sequence>
<gene>
    <name evidence="1" type="ORF">FWK35_00020907</name>
</gene>
<comment type="caution">
    <text evidence="1">The sequence shown here is derived from an EMBL/GenBank/DDBJ whole genome shotgun (WGS) entry which is preliminary data.</text>
</comment>
<organism evidence="1 2">
    <name type="scientific">Aphis craccivora</name>
    <name type="common">Cowpea aphid</name>
    <dbReference type="NCBI Taxonomy" id="307492"/>
    <lineage>
        <taxon>Eukaryota</taxon>
        <taxon>Metazoa</taxon>
        <taxon>Ecdysozoa</taxon>
        <taxon>Arthropoda</taxon>
        <taxon>Hexapoda</taxon>
        <taxon>Insecta</taxon>
        <taxon>Pterygota</taxon>
        <taxon>Neoptera</taxon>
        <taxon>Paraneoptera</taxon>
        <taxon>Hemiptera</taxon>
        <taxon>Sternorrhyncha</taxon>
        <taxon>Aphidomorpha</taxon>
        <taxon>Aphidoidea</taxon>
        <taxon>Aphididae</taxon>
        <taxon>Aphidini</taxon>
        <taxon>Aphis</taxon>
        <taxon>Aphis</taxon>
    </lineage>
</organism>
<evidence type="ECO:0000313" key="1">
    <source>
        <dbReference type="EMBL" id="KAF0755193.1"/>
    </source>
</evidence>
<dbReference type="AlphaFoldDB" id="A0A6G0YG89"/>